<keyword evidence="1" id="KW-0472">Membrane</keyword>
<feature type="transmembrane region" description="Helical" evidence="1">
    <location>
        <begin position="78"/>
        <end position="101"/>
    </location>
</feature>
<gene>
    <name evidence="2" type="ORF">GXP67_05580</name>
</gene>
<dbReference type="EMBL" id="CP048222">
    <property type="protein sequence ID" value="QHT66176.1"/>
    <property type="molecule type" value="Genomic_DNA"/>
</dbReference>
<feature type="transmembrane region" description="Helical" evidence="1">
    <location>
        <begin position="107"/>
        <end position="126"/>
    </location>
</feature>
<feature type="transmembrane region" description="Helical" evidence="1">
    <location>
        <begin position="20"/>
        <end position="41"/>
    </location>
</feature>
<feature type="transmembrane region" description="Helical" evidence="1">
    <location>
        <begin position="53"/>
        <end position="71"/>
    </location>
</feature>
<dbReference type="Pfam" id="PF10754">
    <property type="entry name" value="DUF2569"/>
    <property type="match status" value="1"/>
</dbReference>
<dbReference type="InterPro" id="IPR019690">
    <property type="entry name" value="DUF2569"/>
</dbReference>
<dbReference type="Proteomes" id="UP000480178">
    <property type="component" value="Chromosome"/>
</dbReference>
<evidence type="ECO:0000256" key="1">
    <source>
        <dbReference type="SAM" id="Phobius"/>
    </source>
</evidence>
<keyword evidence="1" id="KW-1133">Transmembrane helix</keyword>
<name>A0A6C0GDY2_9BACT</name>
<sequence>MKELTRNEYLDGNEKPGYGVWLILLFINIAWGSFSVSKAIITYFNSIDSITLSYYLIMIVIGIAATVCFLMRKRYTPTLIIAFLSINLLYFVIGGFFIWRYDGGIDYFGLIRIIVFCLLAISYLLISKRVKEVFTN</sequence>
<keyword evidence="1" id="KW-0812">Transmembrane</keyword>
<accession>A0A6C0GDY2</accession>
<proteinExistence type="predicted"/>
<dbReference type="AlphaFoldDB" id="A0A6C0GDY2"/>
<evidence type="ECO:0000313" key="3">
    <source>
        <dbReference type="Proteomes" id="UP000480178"/>
    </source>
</evidence>
<keyword evidence="3" id="KW-1185">Reference proteome</keyword>
<dbReference type="KEGG" id="rhoz:GXP67_05580"/>
<organism evidence="2 3">
    <name type="scientific">Rhodocytophaga rosea</name>
    <dbReference type="NCBI Taxonomy" id="2704465"/>
    <lineage>
        <taxon>Bacteria</taxon>
        <taxon>Pseudomonadati</taxon>
        <taxon>Bacteroidota</taxon>
        <taxon>Cytophagia</taxon>
        <taxon>Cytophagales</taxon>
        <taxon>Rhodocytophagaceae</taxon>
        <taxon>Rhodocytophaga</taxon>
    </lineage>
</organism>
<dbReference type="RefSeq" id="WP_162442246.1">
    <property type="nucleotide sequence ID" value="NZ_CP048222.1"/>
</dbReference>
<evidence type="ECO:0000313" key="2">
    <source>
        <dbReference type="EMBL" id="QHT66176.1"/>
    </source>
</evidence>
<protein>
    <submittedName>
        <fullName evidence="2">DUF2569 domain-containing protein</fullName>
    </submittedName>
</protein>
<reference evidence="2 3" key="1">
    <citation type="submission" date="2020-01" db="EMBL/GenBank/DDBJ databases">
        <authorList>
            <person name="Kim M.K."/>
        </authorList>
    </citation>
    <scope>NUCLEOTIDE SEQUENCE [LARGE SCALE GENOMIC DNA]</scope>
    <source>
        <strain evidence="2 3">172606-1</strain>
    </source>
</reference>